<dbReference type="CDD" id="cd12107">
    <property type="entry name" value="Hemerythrin"/>
    <property type="match status" value="1"/>
</dbReference>
<dbReference type="InterPro" id="IPR016131">
    <property type="entry name" value="Haemerythrin_Fe_BS"/>
</dbReference>
<dbReference type="InterPro" id="IPR012312">
    <property type="entry name" value="Hemerythrin-like"/>
</dbReference>
<keyword evidence="2" id="KW-0561">Oxygen transport</keyword>
<keyword evidence="4" id="KW-0408">Iron</keyword>
<sequence length="137" mass="16422">MIESKWSQEYSVGDEAIDDDHKGLFELIDMLQHADRSEIDMAEIIAELEDYAEEHFAREEIYMREEGFPDLKHHIEEHKAFVEWLETIKKTYRRAAESPFQVGEVVNDFLVEWLRNHIMTEDMKYRDYILAKKKEPA</sequence>
<dbReference type="PANTHER" id="PTHR37164:SF1">
    <property type="entry name" value="BACTERIOHEMERYTHRIN"/>
    <property type="match status" value="1"/>
</dbReference>
<dbReference type="SUPFAM" id="SSF47188">
    <property type="entry name" value="Hemerythrin-like"/>
    <property type="match status" value="1"/>
</dbReference>
<dbReference type="Pfam" id="PF01814">
    <property type="entry name" value="Hemerythrin"/>
    <property type="match status" value="1"/>
</dbReference>
<dbReference type="Proteomes" id="UP001209755">
    <property type="component" value="Unassembled WGS sequence"/>
</dbReference>
<dbReference type="PROSITE" id="PS00550">
    <property type="entry name" value="HEMERYTHRINS"/>
    <property type="match status" value="1"/>
</dbReference>
<dbReference type="RefSeq" id="WP_264601170.1">
    <property type="nucleotide sequence ID" value="NZ_JAOQNS010000004.1"/>
</dbReference>
<accession>A0ABT3HAU9</accession>
<dbReference type="InterPro" id="IPR050669">
    <property type="entry name" value="Hemerythrin"/>
</dbReference>
<gene>
    <name evidence="6" type="ORF">M2319_001854</name>
</gene>
<dbReference type="Gene3D" id="1.20.120.50">
    <property type="entry name" value="Hemerythrin-like"/>
    <property type="match status" value="1"/>
</dbReference>
<feature type="domain" description="Hemerythrin-like" evidence="5">
    <location>
        <begin position="13"/>
        <end position="125"/>
    </location>
</feature>
<keyword evidence="3" id="KW-0479">Metal-binding</keyword>
<dbReference type="NCBIfam" id="TIGR02481">
    <property type="entry name" value="hemeryth_dom"/>
    <property type="match status" value="1"/>
</dbReference>
<name>A0ABT3HAU9_9HYPH</name>
<proteinExistence type="inferred from homology"/>
<keyword evidence="2" id="KW-0813">Transport</keyword>
<keyword evidence="7" id="KW-1185">Reference proteome</keyword>
<dbReference type="InterPro" id="IPR012827">
    <property type="entry name" value="Hemerythrin_metal-bd"/>
</dbReference>
<evidence type="ECO:0000256" key="3">
    <source>
        <dbReference type="ARBA" id="ARBA00022723"/>
    </source>
</evidence>
<organism evidence="6 7">
    <name type="scientific">Rhodobium gokarnense</name>
    <dbReference type="NCBI Taxonomy" id="364296"/>
    <lineage>
        <taxon>Bacteria</taxon>
        <taxon>Pseudomonadati</taxon>
        <taxon>Pseudomonadota</taxon>
        <taxon>Alphaproteobacteria</taxon>
        <taxon>Hyphomicrobiales</taxon>
        <taxon>Rhodobiaceae</taxon>
        <taxon>Rhodobium</taxon>
    </lineage>
</organism>
<evidence type="ECO:0000256" key="1">
    <source>
        <dbReference type="ARBA" id="ARBA00010587"/>
    </source>
</evidence>
<comment type="similarity">
    <text evidence="1">Belongs to the hemerythrin family.</text>
</comment>
<evidence type="ECO:0000313" key="7">
    <source>
        <dbReference type="Proteomes" id="UP001209755"/>
    </source>
</evidence>
<dbReference type="PANTHER" id="PTHR37164">
    <property type="entry name" value="BACTERIOHEMERYTHRIN"/>
    <property type="match status" value="1"/>
</dbReference>
<comment type="caution">
    <text evidence="6">The sequence shown here is derived from an EMBL/GenBank/DDBJ whole genome shotgun (WGS) entry which is preliminary data.</text>
</comment>
<protein>
    <submittedName>
        <fullName evidence="6">Hemerythrin</fullName>
    </submittedName>
</protein>
<dbReference type="EMBL" id="JAOQNS010000004">
    <property type="protein sequence ID" value="MCW2307523.1"/>
    <property type="molecule type" value="Genomic_DNA"/>
</dbReference>
<evidence type="ECO:0000256" key="4">
    <source>
        <dbReference type="ARBA" id="ARBA00023004"/>
    </source>
</evidence>
<evidence type="ECO:0000256" key="2">
    <source>
        <dbReference type="ARBA" id="ARBA00022621"/>
    </source>
</evidence>
<dbReference type="InterPro" id="IPR035938">
    <property type="entry name" value="Hemerythrin-like_sf"/>
</dbReference>
<evidence type="ECO:0000259" key="5">
    <source>
        <dbReference type="Pfam" id="PF01814"/>
    </source>
</evidence>
<reference evidence="7" key="1">
    <citation type="submission" date="2023-07" db="EMBL/GenBank/DDBJ databases">
        <title>Genome sequencing of Purple Non-Sulfur Bacteria from various extreme environments.</title>
        <authorList>
            <person name="Mayer M."/>
        </authorList>
    </citation>
    <scope>NUCLEOTIDE SEQUENCE [LARGE SCALE GENOMIC DNA]</scope>
    <source>
        <strain evidence="7">DSM 17935</strain>
    </source>
</reference>
<dbReference type="NCBIfam" id="NF033749">
    <property type="entry name" value="bact_hemeryth"/>
    <property type="match status" value="1"/>
</dbReference>
<evidence type="ECO:0000313" key="6">
    <source>
        <dbReference type="EMBL" id="MCW2307523.1"/>
    </source>
</evidence>